<dbReference type="Gene3D" id="3.30.70.3370">
    <property type="match status" value="1"/>
</dbReference>
<dbReference type="SUPFAM" id="SSF54189">
    <property type="entry name" value="Ribosomal proteins S24e, L23 and L15e"/>
    <property type="match status" value="1"/>
</dbReference>
<dbReference type="GO" id="GO:0005840">
    <property type="term" value="C:ribosome"/>
    <property type="evidence" value="ECO:0007669"/>
    <property type="project" value="UniProtKB-KW"/>
</dbReference>
<dbReference type="EMBL" id="JAEPQZ010000005">
    <property type="protein sequence ID" value="KAG2181158.1"/>
    <property type="molecule type" value="Genomic_DNA"/>
</dbReference>
<dbReference type="Pfam" id="PF01282">
    <property type="entry name" value="Ribosomal_S24e"/>
    <property type="match status" value="1"/>
</dbReference>
<dbReference type="FunFam" id="3.30.70.3370:FF:000001">
    <property type="entry name" value="40S ribosomal protein S24"/>
    <property type="match status" value="1"/>
</dbReference>
<comment type="caution">
    <text evidence="7">The sequence shown here is derived from an EMBL/GenBank/DDBJ whole genome shotgun (WGS) entry which is preliminary data.</text>
</comment>
<feature type="region of interest" description="Disordered" evidence="6">
    <location>
        <begin position="95"/>
        <end position="130"/>
    </location>
</feature>
<feature type="non-terminal residue" evidence="7">
    <location>
        <position position="1"/>
    </location>
</feature>
<dbReference type="OrthoDB" id="5571754at2759"/>
<dbReference type="GO" id="GO:1990904">
    <property type="term" value="C:ribonucleoprotein complex"/>
    <property type="evidence" value="ECO:0007669"/>
    <property type="project" value="UniProtKB-KW"/>
</dbReference>
<evidence type="ECO:0000256" key="1">
    <source>
        <dbReference type="ARBA" id="ARBA00009680"/>
    </source>
</evidence>
<comment type="similarity">
    <text evidence="1 4">Belongs to the eukaryotic ribosomal protein eS24 family.</text>
</comment>
<sequence length="130" mass="14866">ADSVTIRTRKFLTNRLLQRKQMVVDVIHPGRANVPKDELREKIAKMYKAEKDVVFCFGYKTQFGGGKTTGFALIYDSLESAKKFEPKYRLVRHGLADGSRTARKQRKERKNRAKKYRGTKKAKASGSGKK</sequence>
<evidence type="ECO:0000313" key="7">
    <source>
        <dbReference type="EMBL" id="KAG2181158.1"/>
    </source>
</evidence>
<keyword evidence="2 4" id="KW-0689">Ribosomal protein</keyword>
<dbReference type="HAMAP" id="MF_00545">
    <property type="entry name" value="Ribosomal_eS24"/>
    <property type="match status" value="1"/>
</dbReference>
<evidence type="ECO:0000256" key="4">
    <source>
        <dbReference type="RuleBase" id="RU004381"/>
    </source>
</evidence>
<evidence type="ECO:0000256" key="3">
    <source>
        <dbReference type="ARBA" id="ARBA00023274"/>
    </source>
</evidence>
<keyword evidence="8" id="KW-1185">Reference proteome</keyword>
<reference evidence="7" key="1">
    <citation type="submission" date="2020-12" db="EMBL/GenBank/DDBJ databases">
        <title>Metabolic potential, ecology and presence of endohyphal bacteria is reflected in genomic diversity of Mucoromycotina.</title>
        <authorList>
            <person name="Muszewska A."/>
            <person name="Okrasinska A."/>
            <person name="Steczkiewicz K."/>
            <person name="Drgas O."/>
            <person name="Orlowska M."/>
            <person name="Perlinska-Lenart U."/>
            <person name="Aleksandrzak-Piekarczyk T."/>
            <person name="Szatraj K."/>
            <person name="Zielenkiewicz U."/>
            <person name="Pilsyk S."/>
            <person name="Malc E."/>
            <person name="Mieczkowski P."/>
            <person name="Kruszewska J.S."/>
            <person name="Biernat P."/>
            <person name="Pawlowska J."/>
        </authorList>
    </citation>
    <scope>NUCLEOTIDE SEQUENCE</scope>
    <source>
        <strain evidence="7">WA0000067209</strain>
    </source>
</reference>
<keyword evidence="3 4" id="KW-0687">Ribonucleoprotein</keyword>
<evidence type="ECO:0000256" key="6">
    <source>
        <dbReference type="SAM" id="MobiDB-lite"/>
    </source>
</evidence>
<evidence type="ECO:0000256" key="2">
    <source>
        <dbReference type="ARBA" id="ARBA00022980"/>
    </source>
</evidence>
<dbReference type="InterPro" id="IPR053709">
    <property type="entry name" value="eRP_eS24_sf"/>
</dbReference>
<dbReference type="Proteomes" id="UP000654370">
    <property type="component" value="Unassembled WGS sequence"/>
</dbReference>
<dbReference type="PANTHER" id="PTHR10496">
    <property type="entry name" value="40S RIBOSOMAL PROTEIN S24"/>
    <property type="match status" value="1"/>
</dbReference>
<organism evidence="7 8">
    <name type="scientific">Mortierella isabellina</name>
    <name type="common">Filamentous fungus</name>
    <name type="synonym">Umbelopsis isabellina</name>
    <dbReference type="NCBI Taxonomy" id="91625"/>
    <lineage>
        <taxon>Eukaryota</taxon>
        <taxon>Fungi</taxon>
        <taxon>Fungi incertae sedis</taxon>
        <taxon>Mucoromycota</taxon>
        <taxon>Mucoromycotina</taxon>
        <taxon>Umbelopsidomycetes</taxon>
        <taxon>Umbelopsidales</taxon>
        <taxon>Umbelopsidaceae</taxon>
        <taxon>Umbelopsis</taxon>
    </lineage>
</organism>
<evidence type="ECO:0000256" key="5">
    <source>
        <dbReference type="RuleBase" id="RU004383"/>
    </source>
</evidence>
<dbReference type="InterPro" id="IPR012678">
    <property type="entry name" value="Ribosomal_uL23/eL15/eS24_sf"/>
</dbReference>
<protein>
    <recommendedName>
        <fullName evidence="5">40S ribosomal protein S24</fullName>
    </recommendedName>
</protein>
<dbReference type="GO" id="GO:0006412">
    <property type="term" value="P:translation"/>
    <property type="evidence" value="ECO:0007669"/>
    <property type="project" value="InterPro"/>
</dbReference>
<dbReference type="AlphaFoldDB" id="A0A8H7PVT6"/>
<dbReference type="PROSITE" id="PS00529">
    <property type="entry name" value="RIBOSOMAL_S24E"/>
    <property type="match status" value="1"/>
</dbReference>
<gene>
    <name evidence="7" type="ORF">INT43_008740</name>
</gene>
<dbReference type="GO" id="GO:0003735">
    <property type="term" value="F:structural constituent of ribosome"/>
    <property type="evidence" value="ECO:0007669"/>
    <property type="project" value="InterPro"/>
</dbReference>
<evidence type="ECO:0000313" key="8">
    <source>
        <dbReference type="Proteomes" id="UP000654370"/>
    </source>
</evidence>
<name>A0A8H7PVT6_MORIS</name>
<feature type="compositionally biased region" description="Basic residues" evidence="6">
    <location>
        <begin position="101"/>
        <end position="130"/>
    </location>
</feature>
<accession>A0A8H7PVT6</accession>
<dbReference type="InterPro" id="IPR018098">
    <property type="entry name" value="Ribosomal_eS24_CS"/>
</dbReference>
<proteinExistence type="inferred from homology"/>
<dbReference type="InterPro" id="IPR001976">
    <property type="entry name" value="Ribosomal_eS24"/>
</dbReference>